<keyword evidence="2" id="KW-1185">Reference proteome</keyword>
<evidence type="ECO:0000313" key="2">
    <source>
        <dbReference type="Proteomes" id="UP000628840"/>
    </source>
</evidence>
<proteinExistence type="predicted"/>
<organism evidence="1 2">
    <name type="scientific">Halarchaeum grantii</name>
    <dbReference type="NCBI Taxonomy" id="1193105"/>
    <lineage>
        <taxon>Archaea</taxon>
        <taxon>Methanobacteriati</taxon>
        <taxon>Methanobacteriota</taxon>
        <taxon>Stenosarchaea group</taxon>
        <taxon>Halobacteria</taxon>
        <taxon>Halobacteriales</taxon>
        <taxon>Halobacteriaceae</taxon>
    </lineage>
</organism>
<dbReference type="OrthoDB" id="350412at2157"/>
<reference evidence="1 2" key="1">
    <citation type="journal article" date="2019" name="Int. J. Syst. Evol. Microbiol.">
        <title>The Global Catalogue of Microorganisms (GCM) 10K type strain sequencing project: providing services to taxonomists for standard genome sequencing and annotation.</title>
        <authorList>
            <consortium name="The Broad Institute Genomics Platform"/>
            <consortium name="The Broad Institute Genome Sequencing Center for Infectious Disease"/>
            <person name="Wu L."/>
            <person name="Ma J."/>
        </authorList>
    </citation>
    <scope>NUCLEOTIDE SEQUENCE [LARGE SCALE GENOMIC DNA]</scope>
    <source>
        <strain evidence="1 2">JCM 19585</strain>
    </source>
</reference>
<dbReference type="Proteomes" id="UP000628840">
    <property type="component" value="Unassembled WGS sequence"/>
</dbReference>
<evidence type="ECO:0000313" key="1">
    <source>
        <dbReference type="EMBL" id="GGL44386.1"/>
    </source>
</evidence>
<protein>
    <submittedName>
        <fullName evidence="1">Uncharacterized protein</fullName>
    </submittedName>
</protein>
<dbReference type="EMBL" id="BMPF01000007">
    <property type="protein sequence ID" value="GGL44386.1"/>
    <property type="molecule type" value="Genomic_DNA"/>
</dbReference>
<sequence length="73" mass="8233">MSTENSQTGLERAFTQLGDHDQYDWVPLPEEHFEGVYNKVLYFNRVTGEVFELVKIEGSVVSLDVTATTALLP</sequence>
<gene>
    <name evidence="1" type="ORF">GCM10009037_29710</name>
</gene>
<name>A0A830FDK3_9EURY</name>
<dbReference type="AlphaFoldDB" id="A0A830FDK3"/>
<comment type="caution">
    <text evidence="1">The sequence shown here is derived from an EMBL/GenBank/DDBJ whole genome shotgun (WGS) entry which is preliminary data.</text>
</comment>
<dbReference type="RefSeq" id="WP_188884452.1">
    <property type="nucleotide sequence ID" value="NZ_BMPF01000007.1"/>
</dbReference>
<accession>A0A830FDK3</accession>